<comment type="caution">
    <text evidence="2">The sequence shown here is derived from an EMBL/GenBank/DDBJ whole genome shotgun (WGS) entry which is preliminary data.</text>
</comment>
<gene>
    <name evidence="2" type="ORF">QO034_22080</name>
</gene>
<keyword evidence="1" id="KW-0732">Signal</keyword>
<evidence type="ECO:0000256" key="1">
    <source>
        <dbReference type="SAM" id="SignalP"/>
    </source>
</evidence>
<reference evidence="2 3" key="1">
    <citation type="submission" date="2023-05" db="EMBL/GenBank/DDBJ databases">
        <title>Sedimentitalea sp. nov. JM2-8.</title>
        <authorList>
            <person name="Huang J."/>
        </authorList>
    </citation>
    <scope>NUCLEOTIDE SEQUENCE [LARGE SCALE GENOMIC DNA]</scope>
    <source>
        <strain evidence="2 3">JM2-8</strain>
    </source>
</reference>
<evidence type="ECO:0000313" key="3">
    <source>
        <dbReference type="Proteomes" id="UP001227126"/>
    </source>
</evidence>
<keyword evidence="3" id="KW-1185">Reference proteome</keyword>
<dbReference type="Proteomes" id="UP001227126">
    <property type="component" value="Unassembled WGS sequence"/>
</dbReference>
<feature type="signal peptide" evidence="1">
    <location>
        <begin position="1"/>
        <end position="25"/>
    </location>
</feature>
<accession>A0ABT7FL69</accession>
<protein>
    <submittedName>
        <fullName evidence="2">Uncharacterized protein</fullName>
    </submittedName>
</protein>
<sequence>MLGIDFMRLTATALLITFTPATALAGCPTADDLKERLIYFFGYADFGAIGL</sequence>
<proteinExistence type="predicted"/>
<feature type="chain" id="PRO_5046272583" evidence="1">
    <location>
        <begin position="26"/>
        <end position="51"/>
    </location>
</feature>
<evidence type="ECO:0000313" key="2">
    <source>
        <dbReference type="EMBL" id="MDK3075750.1"/>
    </source>
</evidence>
<organism evidence="2 3">
    <name type="scientific">Sedimentitalea xiamensis</name>
    <dbReference type="NCBI Taxonomy" id="3050037"/>
    <lineage>
        <taxon>Bacteria</taxon>
        <taxon>Pseudomonadati</taxon>
        <taxon>Pseudomonadota</taxon>
        <taxon>Alphaproteobacteria</taxon>
        <taxon>Rhodobacterales</taxon>
        <taxon>Paracoccaceae</taxon>
        <taxon>Sedimentitalea</taxon>
    </lineage>
</organism>
<dbReference type="EMBL" id="JASNJE010000049">
    <property type="protein sequence ID" value="MDK3075750.1"/>
    <property type="molecule type" value="Genomic_DNA"/>
</dbReference>
<name>A0ABT7FL69_9RHOB</name>